<dbReference type="InterPro" id="IPR015422">
    <property type="entry name" value="PyrdxlP-dep_Trfase_small"/>
</dbReference>
<gene>
    <name evidence="7" type="ORF">EP57_16590</name>
</gene>
<evidence type="ECO:0000256" key="5">
    <source>
        <dbReference type="ARBA" id="ARBA00037974"/>
    </source>
</evidence>
<dbReference type="InterPro" id="IPR051798">
    <property type="entry name" value="Class-II_PLP-Dep_Aminotrans"/>
</dbReference>
<dbReference type="InterPro" id="IPR015421">
    <property type="entry name" value="PyrdxlP-dep_Trfase_major"/>
</dbReference>
<dbReference type="RefSeq" id="WP_036088415.1">
    <property type="nucleotide sequence ID" value="NZ_CBCSHQ010000016.1"/>
</dbReference>
<reference evidence="7 8" key="1">
    <citation type="submission" date="2014-05" db="EMBL/GenBank/DDBJ databases">
        <title>Novel Listeriaceae from food processing environments.</title>
        <authorList>
            <person name="den Bakker H.C."/>
        </authorList>
    </citation>
    <scope>NUCLEOTIDE SEQUENCE [LARGE SCALE GENOMIC DNA]</scope>
    <source>
        <strain evidence="7 8">FSL A5-0281</strain>
    </source>
</reference>
<dbReference type="PANTHER" id="PTHR43525:SF1">
    <property type="entry name" value="PROTEIN MALY"/>
    <property type="match status" value="1"/>
</dbReference>
<dbReference type="GeneID" id="58718947"/>
<protein>
    <recommendedName>
        <fullName evidence="2">cysteine-S-conjugate beta-lyase</fullName>
        <ecNumber evidence="2">4.4.1.13</ecNumber>
    </recommendedName>
</protein>
<evidence type="ECO:0000256" key="1">
    <source>
        <dbReference type="ARBA" id="ARBA00001933"/>
    </source>
</evidence>
<dbReference type="InterPro" id="IPR015424">
    <property type="entry name" value="PyrdxlP-dep_Trfase"/>
</dbReference>
<evidence type="ECO:0000256" key="3">
    <source>
        <dbReference type="ARBA" id="ARBA00022898"/>
    </source>
</evidence>
<comment type="similarity">
    <text evidence="5">Belongs to the class-II pyridoxal-phosphate-dependent aminotransferase family. MalY/PatB cystathionine beta-lyase subfamily.</text>
</comment>
<dbReference type="OrthoDB" id="9802872at2"/>
<dbReference type="PANTHER" id="PTHR43525">
    <property type="entry name" value="PROTEIN MALY"/>
    <property type="match status" value="1"/>
</dbReference>
<accession>A0A099VZP9</accession>
<comment type="cofactor">
    <cofactor evidence="1">
        <name>pyridoxal 5'-phosphate</name>
        <dbReference type="ChEBI" id="CHEBI:597326"/>
    </cofactor>
</comment>
<sequence length="391" mass="44720">MGNYDFNKVIDRKNTYCTQWDYIQDRFGVADLLPFSISDTEFQAPTPVLTAVQERVAHGVFGYSRWNHDAFKSSVTNWYAKRFQADFDSEWVLYSPTVCYSISVLLRLKSAEQDKVVVFSPMYDAFYDLIRENNRELVENELLWDNGEYCIDFERLEEQLRDASIFLLTNPHNPTGRVFKKWELERIIAICAQYHVFLISDDIHMDIVYGDAKYLPILDVATDPQNMCICSSASKTMNTPGLIGSYLLVPDATLRAAFLKQLKQRDALSSVSILGMYATMAGYNESADYVDELVAHLEGNMHYIKTYFDEKIPEIKFRIPEGTYLAWLDISALGVSKEALQEALIHVGKVAVMPGETYGGKGFLRLNIACSRTKLIDGLERMDKAIQTLRR</sequence>
<evidence type="ECO:0000256" key="2">
    <source>
        <dbReference type="ARBA" id="ARBA00012224"/>
    </source>
</evidence>
<dbReference type="EMBL" id="JNFA01000031">
    <property type="protein sequence ID" value="KGL37643.1"/>
    <property type="molecule type" value="Genomic_DNA"/>
</dbReference>
<dbReference type="eggNOG" id="COG1168">
    <property type="taxonomic scope" value="Bacteria"/>
</dbReference>
<dbReference type="STRING" id="1552123.EP57_16590"/>
<dbReference type="SUPFAM" id="SSF53383">
    <property type="entry name" value="PLP-dependent transferases"/>
    <property type="match status" value="1"/>
</dbReference>
<feature type="domain" description="Aminotransferase class I/classII large" evidence="6">
    <location>
        <begin position="31"/>
        <end position="374"/>
    </location>
</feature>
<proteinExistence type="inferred from homology"/>
<dbReference type="NCBIfam" id="TIGR04350">
    <property type="entry name" value="C_S_lyase_PatB"/>
    <property type="match status" value="1"/>
</dbReference>
<keyword evidence="8" id="KW-1185">Reference proteome</keyword>
<name>A0A099VZP9_9LIST</name>
<dbReference type="InterPro" id="IPR027619">
    <property type="entry name" value="C-S_lyase_PatB-like"/>
</dbReference>
<evidence type="ECO:0000313" key="7">
    <source>
        <dbReference type="EMBL" id="KGL37643.1"/>
    </source>
</evidence>
<dbReference type="InterPro" id="IPR004839">
    <property type="entry name" value="Aminotransferase_I/II_large"/>
</dbReference>
<dbReference type="CDD" id="cd00609">
    <property type="entry name" value="AAT_like"/>
    <property type="match status" value="1"/>
</dbReference>
<evidence type="ECO:0000313" key="8">
    <source>
        <dbReference type="Proteomes" id="UP000029844"/>
    </source>
</evidence>
<dbReference type="Gene3D" id="3.40.640.10">
    <property type="entry name" value="Type I PLP-dependent aspartate aminotransferase-like (Major domain)"/>
    <property type="match status" value="1"/>
</dbReference>
<organism evidence="7 8">
    <name type="scientific">Listeria booriae</name>
    <dbReference type="NCBI Taxonomy" id="1552123"/>
    <lineage>
        <taxon>Bacteria</taxon>
        <taxon>Bacillati</taxon>
        <taxon>Bacillota</taxon>
        <taxon>Bacilli</taxon>
        <taxon>Bacillales</taxon>
        <taxon>Listeriaceae</taxon>
        <taxon>Listeria</taxon>
    </lineage>
</organism>
<dbReference type="GO" id="GO:0047804">
    <property type="term" value="F:cysteine-S-conjugate beta-lyase activity"/>
    <property type="evidence" value="ECO:0007669"/>
    <property type="project" value="UniProtKB-EC"/>
</dbReference>
<comment type="caution">
    <text evidence="7">The sequence shown here is derived from an EMBL/GenBank/DDBJ whole genome shotgun (WGS) entry which is preliminary data.</text>
</comment>
<evidence type="ECO:0000256" key="4">
    <source>
        <dbReference type="ARBA" id="ARBA00023239"/>
    </source>
</evidence>
<keyword evidence="3" id="KW-0663">Pyridoxal phosphate</keyword>
<dbReference type="EC" id="4.4.1.13" evidence="2"/>
<dbReference type="Proteomes" id="UP000029844">
    <property type="component" value="Unassembled WGS sequence"/>
</dbReference>
<dbReference type="AlphaFoldDB" id="A0A099VZP9"/>
<evidence type="ECO:0000259" key="6">
    <source>
        <dbReference type="Pfam" id="PF00155"/>
    </source>
</evidence>
<dbReference type="GO" id="GO:0030170">
    <property type="term" value="F:pyridoxal phosphate binding"/>
    <property type="evidence" value="ECO:0007669"/>
    <property type="project" value="InterPro"/>
</dbReference>
<dbReference type="Pfam" id="PF00155">
    <property type="entry name" value="Aminotran_1_2"/>
    <property type="match status" value="1"/>
</dbReference>
<keyword evidence="4" id="KW-0456">Lyase</keyword>
<dbReference type="Gene3D" id="3.90.1150.10">
    <property type="entry name" value="Aspartate Aminotransferase, domain 1"/>
    <property type="match status" value="1"/>
</dbReference>